<dbReference type="AlphaFoldDB" id="A0A6A6EJV1"/>
<organism evidence="2 3">
    <name type="scientific">Zopfia rhizophila CBS 207.26</name>
    <dbReference type="NCBI Taxonomy" id="1314779"/>
    <lineage>
        <taxon>Eukaryota</taxon>
        <taxon>Fungi</taxon>
        <taxon>Dikarya</taxon>
        <taxon>Ascomycota</taxon>
        <taxon>Pezizomycotina</taxon>
        <taxon>Dothideomycetes</taxon>
        <taxon>Dothideomycetes incertae sedis</taxon>
        <taxon>Zopfiaceae</taxon>
        <taxon>Zopfia</taxon>
    </lineage>
</organism>
<feature type="compositionally biased region" description="Basic and acidic residues" evidence="1">
    <location>
        <begin position="446"/>
        <end position="459"/>
    </location>
</feature>
<protein>
    <submittedName>
        <fullName evidence="2">Uncharacterized protein</fullName>
    </submittedName>
</protein>
<feature type="compositionally biased region" description="Polar residues" evidence="1">
    <location>
        <begin position="465"/>
        <end position="474"/>
    </location>
</feature>
<reference evidence="2" key="1">
    <citation type="journal article" date="2020" name="Stud. Mycol.">
        <title>101 Dothideomycetes genomes: a test case for predicting lifestyles and emergence of pathogens.</title>
        <authorList>
            <person name="Haridas S."/>
            <person name="Albert R."/>
            <person name="Binder M."/>
            <person name="Bloem J."/>
            <person name="Labutti K."/>
            <person name="Salamov A."/>
            <person name="Andreopoulos B."/>
            <person name="Baker S."/>
            <person name="Barry K."/>
            <person name="Bills G."/>
            <person name="Bluhm B."/>
            <person name="Cannon C."/>
            <person name="Castanera R."/>
            <person name="Culley D."/>
            <person name="Daum C."/>
            <person name="Ezra D."/>
            <person name="Gonzalez J."/>
            <person name="Henrissat B."/>
            <person name="Kuo A."/>
            <person name="Liang C."/>
            <person name="Lipzen A."/>
            <person name="Lutzoni F."/>
            <person name="Magnuson J."/>
            <person name="Mondo S."/>
            <person name="Nolan M."/>
            <person name="Ohm R."/>
            <person name="Pangilinan J."/>
            <person name="Park H.-J."/>
            <person name="Ramirez L."/>
            <person name="Alfaro M."/>
            <person name="Sun H."/>
            <person name="Tritt A."/>
            <person name="Yoshinaga Y."/>
            <person name="Zwiers L.-H."/>
            <person name="Turgeon B."/>
            <person name="Goodwin S."/>
            <person name="Spatafora J."/>
            <person name="Crous P."/>
            <person name="Grigoriev I."/>
        </authorList>
    </citation>
    <scope>NUCLEOTIDE SEQUENCE</scope>
    <source>
        <strain evidence="2">CBS 207.26</strain>
    </source>
</reference>
<sequence length="636" mass="69757">MARMLGRSRSLRMLKGSHKQIHQQDTETSQNGLDRLKAATPVTRADSRVETPDLLQRPKTSGGPGDRGKLFHKKVAPAAPSSEEQNFNFPFPSPTKSTTVLYAAEIHEDRDGVIGIALGSPTMASHRNTTPQATDYVTNNHGTVTYISSHNSPSDPIESKQEAPKPKISRWKSIFGKRIPTPHQQQTPFYQLQQSVSPARVDSHHEEESLDSRTISREDSRSGSPATFRPETFKPEIRSSRKTNVGERQPSAETPRAGTLTLNVTGQPKASLLRSSSSPIPPPKDSWNSSPKIPRVVVSDNSKNNSPRTNGEKPLLDVDIPRIEMERYSVMFGSLLQPNNHSSSLLVRRQGTSEKLKPLNELSMKKEENVSRNGILKPQRRATSPTFPKSPTVSLSLFPAPAGGRDSKAPSPRVASVHRPRPLQRSRTAPASSPNRQSFPLSRSSDGAKEPPRDQKPPGDEDSGMKTQLLTPTPSSSRSFDSNSEEVTIVVARAPSPWKPRLDEPEWEIVSKPSQNPVSQTQPSQPSPQTQASPQIHPSSAPLESRVDNTTKTQIIEAAPRSADTAPQTGPKTTVGVARQISVSRANGFTRKELLKPVLVKTATDSSERLVDKKPLTPTLVELKNRKSQRVQLVDA</sequence>
<feature type="compositionally biased region" description="Basic and acidic residues" evidence="1">
    <location>
        <begin position="351"/>
        <end position="370"/>
    </location>
</feature>
<dbReference type="EMBL" id="ML994617">
    <property type="protein sequence ID" value="KAF2190979.1"/>
    <property type="molecule type" value="Genomic_DNA"/>
</dbReference>
<feature type="region of interest" description="Disordered" evidence="1">
    <location>
        <begin position="194"/>
        <end position="315"/>
    </location>
</feature>
<accession>A0A6A6EJV1</accession>
<gene>
    <name evidence="2" type="ORF">K469DRAFT_360877</name>
</gene>
<name>A0A6A6EJV1_9PEZI</name>
<feature type="compositionally biased region" description="Basic and acidic residues" evidence="1">
    <location>
        <begin position="201"/>
        <end position="221"/>
    </location>
</feature>
<dbReference type="OrthoDB" id="5404004at2759"/>
<feature type="compositionally biased region" description="Polar residues" evidence="1">
    <location>
        <begin position="299"/>
        <end position="309"/>
    </location>
</feature>
<dbReference type="Proteomes" id="UP000800200">
    <property type="component" value="Unassembled WGS sequence"/>
</dbReference>
<feature type="compositionally biased region" description="Basic residues" evidence="1">
    <location>
        <begin position="9"/>
        <end position="21"/>
    </location>
</feature>
<feature type="compositionally biased region" description="Low complexity" evidence="1">
    <location>
        <begin position="513"/>
        <end position="535"/>
    </location>
</feature>
<feature type="region of interest" description="Disordered" evidence="1">
    <location>
        <begin position="146"/>
        <end position="167"/>
    </location>
</feature>
<keyword evidence="3" id="KW-1185">Reference proteome</keyword>
<evidence type="ECO:0000313" key="3">
    <source>
        <dbReference type="Proteomes" id="UP000800200"/>
    </source>
</evidence>
<feature type="compositionally biased region" description="Polar residues" evidence="1">
    <location>
        <begin position="425"/>
        <end position="445"/>
    </location>
</feature>
<evidence type="ECO:0000256" key="1">
    <source>
        <dbReference type="SAM" id="MobiDB-lite"/>
    </source>
</evidence>
<feature type="region of interest" description="Disordered" evidence="1">
    <location>
        <begin position="1"/>
        <end position="71"/>
    </location>
</feature>
<proteinExistence type="predicted"/>
<feature type="region of interest" description="Disordered" evidence="1">
    <location>
        <begin position="337"/>
        <end position="577"/>
    </location>
</feature>
<feature type="compositionally biased region" description="Polar residues" evidence="1">
    <location>
        <begin position="381"/>
        <end position="395"/>
    </location>
</feature>
<evidence type="ECO:0000313" key="2">
    <source>
        <dbReference type="EMBL" id="KAF2190979.1"/>
    </source>
</evidence>